<dbReference type="EMBL" id="JWIC01000004">
    <property type="protein sequence ID" value="KID58279.1"/>
    <property type="molecule type" value="Genomic_DNA"/>
</dbReference>
<dbReference type="AlphaFoldDB" id="A0A023PZD1"/>
<dbReference type="EMBL" id="KF724689">
    <property type="protein sequence ID" value="AHX39964.1"/>
    <property type="molecule type" value="Genomic_DNA"/>
</dbReference>
<organism evidence="1">
    <name type="scientific">Pseudoalteromonas luteoviolacea</name>
    <dbReference type="NCBI Taxonomy" id="43657"/>
    <lineage>
        <taxon>Bacteria</taxon>
        <taxon>Pseudomonadati</taxon>
        <taxon>Pseudomonadota</taxon>
        <taxon>Gammaproteobacteria</taxon>
        <taxon>Alteromonadales</taxon>
        <taxon>Pseudoalteromonadaceae</taxon>
        <taxon>Pseudoalteromonas</taxon>
    </lineage>
</organism>
<gene>
    <name evidence="2" type="ORF">JF50_06265</name>
</gene>
<dbReference type="RefSeq" id="WP_039608572.1">
    <property type="nucleotide sequence ID" value="NZ_JWIC01000004.1"/>
</dbReference>
<accession>A0A023PZD1</accession>
<proteinExistence type="predicted"/>
<evidence type="ECO:0000313" key="3">
    <source>
        <dbReference type="Proteomes" id="UP000031327"/>
    </source>
</evidence>
<protein>
    <submittedName>
        <fullName evidence="1">Uncharacterized protein</fullName>
    </submittedName>
</protein>
<evidence type="ECO:0000313" key="2">
    <source>
        <dbReference type="EMBL" id="KID58279.1"/>
    </source>
</evidence>
<name>A0A023PZD1_9GAMM</name>
<evidence type="ECO:0000313" key="1">
    <source>
        <dbReference type="EMBL" id="AHX39964.1"/>
    </source>
</evidence>
<reference evidence="2 3" key="2">
    <citation type="submission" date="2014-12" db="EMBL/GenBank/DDBJ databases">
        <title>Draft Genome Sequence of Pseudoalteromonas luteoviolacea HI1.</title>
        <authorList>
            <person name="Asahina A.Y."/>
            <person name="Hadfield M.G."/>
        </authorList>
    </citation>
    <scope>NUCLEOTIDE SEQUENCE [LARGE SCALE GENOMIC DNA]</scope>
    <source>
        <strain evidence="2 3">HI1</strain>
    </source>
</reference>
<sequence>MSDNNLTITERLTNVSARANALCDTVQNQMGLINQALDSKSTELDTQYENFKAGMVESINGLNVYKEGLTKRFSFKQHLSAGGYTSAADGPDESYRYCLAPKDPYYVNLIEFDAQHIGNSFGSDGDTFKCDFVMSHRGMATYYDHLVIYGASSHDCVSARIEVKHIMHDTALKLFISEPGEAPRFIDITKADVGKTLTVFFRQIGKGYGNGIGRVSLFVDTRPHCGSERAFTATCEYTSVNGRPCAQRVSHNQPSWEQ</sequence>
<reference evidence="1" key="1">
    <citation type="journal article" date="2014" name="Science">
        <title>Marine tubeworm metamorphosis induced by arrays of bacterial phage tail-like structures.</title>
        <authorList>
            <person name="Shikuma N.J."/>
            <person name="Pilhofer M."/>
            <person name="Weiss G.L."/>
            <person name="Hadfield M.G."/>
            <person name="Jensen G.J."/>
            <person name="Newman D.K."/>
        </authorList>
    </citation>
    <scope>NUCLEOTIDE SEQUENCE</scope>
    <source>
        <strain evidence="1">HI1</strain>
    </source>
</reference>
<dbReference type="OrthoDB" id="5830125at2"/>
<dbReference type="Proteomes" id="UP000031327">
    <property type="component" value="Unassembled WGS sequence"/>
</dbReference>